<gene>
    <name evidence="1" type="ORF">KC19_7G036200</name>
</gene>
<sequence length="94" mass="11267">MRRFCDRLLVSVTFHDLATVPRFPTSFLFRRRQHKVHMVTAPVCSIRAPSNILSDVRRDQLIIQLKLAMDIIFSIDNREVRSLFIMFWEVKSWF</sequence>
<dbReference type="EMBL" id="CM026428">
    <property type="protein sequence ID" value="KAG0566069.1"/>
    <property type="molecule type" value="Genomic_DNA"/>
</dbReference>
<evidence type="ECO:0000313" key="1">
    <source>
        <dbReference type="EMBL" id="KAG0566069.1"/>
    </source>
</evidence>
<proteinExistence type="predicted"/>
<accession>A0A8T0H6Z9</accession>
<protein>
    <submittedName>
        <fullName evidence="1">Uncharacterized protein</fullName>
    </submittedName>
</protein>
<keyword evidence="2" id="KW-1185">Reference proteome</keyword>
<dbReference type="Proteomes" id="UP000822688">
    <property type="component" value="Chromosome 7"/>
</dbReference>
<dbReference type="AlphaFoldDB" id="A0A8T0H6Z9"/>
<comment type="caution">
    <text evidence="1">The sequence shown here is derived from an EMBL/GenBank/DDBJ whole genome shotgun (WGS) entry which is preliminary data.</text>
</comment>
<reference evidence="1" key="1">
    <citation type="submission" date="2020-06" db="EMBL/GenBank/DDBJ databases">
        <title>WGS assembly of Ceratodon purpureus strain R40.</title>
        <authorList>
            <person name="Carey S.B."/>
            <person name="Jenkins J."/>
            <person name="Shu S."/>
            <person name="Lovell J.T."/>
            <person name="Sreedasyam A."/>
            <person name="Maumus F."/>
            <person name="Tiley G.P."/>
            <person name="Fernandez-Pozo N."/>
            <person name="Barry K."/>
            <person name="Chen C."/>
            <person name="Wang M."/>
            <person name="Lipzen A."/>
            <person name="Daum C."/>
            <person name="Saski C.A."/>
            <person name="Payton A.C."/>
            <person name="Mcbreen J.C."/>
            <person name="Conrad R.E."/>
            <person name="Kollar L.M."/>
            <person name="Olsson S."/>
            <person name="Huttunen S."/>
            <person name="Landis J.B."/>
            <person name="Wickett N.J."/>
            <person name="Johnson M.G."/>
            <person name="Rensing S.A."/>
            <person name="Grimwood J."/>
            <person name="Schmutz J."/>
            <person name="Mcdaniel S.F."/>
        </authorList>
    </citation>
    <scope>NUCLEOTIDE SEQUENCE</scope>
    <source>
        <strain evidence="1">R40</strain>
    </source>
</reference>
<organism evidence="1 2">
    <name type="scientific">Ceratodon purpureus</name>
    <name type="common">Fire moss</name>
    <name type="synonym">Dicranum purpureum</name>
    <dbReference type="NCBI Taxonomy" id="3225"/>
    <lineage>
        <taxon>Eukaryota</taxon>
        <taxon>Viridiplantae</taxon>
        <taxon>Streptophyta</taxon>
        <taxon>Embryophyta</taxon>
        <taxon>Bryophyta</taxon>
        <taxon>Bryophytina</taxon>
        <taxon>Bryopsida</taxon>
        <taxon>Dicranidae</taxon>
        <taxon>Pseudoditrichales</taxon>
        <taxon>Ditrichaceae</taxon>
        <taxon>Ceratodon</taxon>
    </lineage>
</organism>
<name>A0A8T0H6Z9_CERPU</name>
<evidence type="ECO:0000313" key="2">
    <source>
        <dbReference type="Proteomes" id="UP000822688"/>
    </source>
</evidence>